<dbReference type="OrthoDB" id="2933463at2"/>
<dbReference type="EMBL" id="LRFC01000001">
    <property type="protein sequence ID" value="KZE69084.1"/>
    <property type="molecule type" value="Genomic_DNA"/>
</dbReference>
<sequence>MKKGFLSLICGVLLGGILSYFLLDYREQSMVYLNYYGEKSKIVHELDFDFISNSAAIIIGVTLVIFFTVSLLEKMVKK</sequence>
<dbReference type="RefSeq" id="WP_066236431.1">
    <property type="nucleotide sequence ID" value="NZ_LRFC01000001.1"/>
</dbReference>
<keyword evidence="3" id="KW-1185">Reference proteome</keyword>
<evidence type="ECO:0000313" key="2">
    <source>
        <dbReference type="EMBL" id="KZE69084.1"/>
    </source>
</evidence>
<keyword evidence="1" id="KW-0812">Transmembrane</keyword>
<proteinExistence type="predicted"/>
<dbReference type="AlphaFoldDB" id="A0A161TIR0"/>
<feature type="transmembrane region" description="Helical" evidence="1">
    <location>
        <begin position="50"/>
        <end position="72"/>
    </location>
</feature>
<evidence type="ECO:0000313" key="3">
    <source>
        <dbReference type="Proteomes" id="UP000076567"/>
    </source>
</evidence>
<dbReference type="Proteomes" id="UP000076567">
    <property type="component" value="Unassembled WGS sequence"/>
</dbReference>
<name>A0A161TIR0_9BACL</name>
<organism evidence="2 3">
    <name type="scientific">Fictibacillus phosphorivorans</name>
    <dbReference type="NCBI Taxonomy" id="1221500"/>
    <lineage>
        <taxon>Bacteria</taxon>
        <taxon>Bacillati</taxon>
        <taxon>Bacillota</taxon>
        <taxon>Bacilli</taxon>
        <taxon>Bacillales</taxon>
        <taxon>Fictibacillaceae</taxon>
        <taxon>Fictibacillus</taxon>
    </lineage>
</organism>
<evidence type="ECO:0000256" key="1">
    <source>
        <dbReference type="SAM" id="Phobius"/>
    </source>
</evidence>
<keyword evidence="1" id="KW-0472">Membrane</keyword>
<comment type="caution">
    <text evidence="2">The sequence shown here is derived from an EMBL/GenBank/DDBJ whole genome shotgun (WGS) entry which is preliminary data.</text>
</comment>
<accession>A0A161TIR0</accession>
<keyword evidence="1" id="KW-1133">Transmembrane helix</keyword>
<protein>
    <submittedName>
        <fullName evidence="2">Uncharacterized protein</fullName>
    </submittedName>
</protein>
<gene>
    <name evidence="2" type="ORF">AWM68_02120</name>
</gene>
<reference evidence="3" key="1">
    <citation type="submission" date="2016-01" db="EMBL/GenBank/DDBJ databases">
        <title>Draft genome of Chromobacterium sp. F49.</title>
        <authorList>
            <person name="Hong K.W."/>
        </authorList>
    </citation>
    <scope>NUCLEOTIDE SEQUENCE [LARGE SCALE GENOMIC DNA]</scope>
    <source>
        <strain evidence="3">P7IIIA</strain>
    </source>
</reference>